<reference evidence="1 2" key="1">
    <citation type="journal article" date="2010" name="Nature">
        <title>Genome sequence of the palaeopolyploid soybean.</title>
        <authorList>
            <person name="Schmutz J."/>
            <person name="Cannon S.B."/>
            <person name="Schlueter J."/>
            <person name="Ma J."/>
            <person name="Mitros T."/>
            <person name="Nelson W."/>
            <person name="Hyten D.L."/>
            <person name="Song Q."/>
            <person name="Thelen J.J."/>
            <person name="Cheng J."/>
            <person name="Xu D."/>
            <person name="Hellsten U."/>
            <person name="May G.D."/>
            <person name="Yu Y."/>
            <person name="Sakurai T."/>
            <person name="Umezawa T."/>
            <person name="Bhattacharyya M.K."/>
            <person name="Sandhu D."/>
            <person name="Valliyodan B."/>
            <person name="Lindquist E."/>
            <person name="Peto M."/>
            <person name="Grant D."/>
            <person name="Shu S."/>
            <person name="Goodstein D."/>
            <person name="Barry K."/>
            <person name="Futrell-Griggs M."/>
            <person name="Abernathy B."/>
            <person name="Du J."/>
            <person name="Tian Z."/>
            <person name="Zhu L."/>
            <person name="Gill N."/>
            <person name="Joshi T."/>
            <person name="Libault M."/>
            <person name="Sethuraman A."/>
            <person name="Zhang X.-C."/>
            <person name="Shinozaki K."/>
            <person name="Nguyen H.T."/>
            <person name="Wing R.A."/>
            <person name="Cregan P."/>
            <person name="Specht J."/>
            <person name="Grimwood J."/>
            <person name="Rokhsar D."/>
            <person name="Stacey G."/>
            <person name="Shoemaker R.C."/>
            <person name="Jackson S.A."/>
        </authorList>
    </citation>
    <scope>NUCLEOTIDE SEQUENCE [LARGE SCALE GENOMIC DNA]</scope>
    <source>
        <strain evidence="2">cv. Williams 82</strain>
        <tissue evidence="1">Callus</tissue>
    </source>
</reference>
<evidence type="ECO:0000313" key="3">
    <source>
        <dbReference type="Proteomes" id="UP000008827"/>
    </source>
</evidence>
<proteinExistence type="predicted"/>
<gene>
    <name evidence="1" type="ORF">GLYMA_10G287000</name>
</gene>
<reference evidence="1" key="3">
    <citation type="submission" date="2018-07" db="EMBL/GenBank/DDBJ databases">
        <title>WGS assembly of Glycine max.</title>
        <authorList>
            <person name="Schmutz J."/>
            <person name="Cannon S."/>
            <person name="Schlueter J."/>
            <person name="Ma J."/>
            <person name="Mitros T."/>
            <person name="Nelson W."/>
            <person name="Hyten D."/>
            <person name="Song Q."/>
            <person name="Thelen J."/>
            <person name="Cheng J."/>
            <person name="Xu D."/>
            <person name="Hellsten U."/>
            <person name="May G."/>
            <person name="Yu Y."/>
            <person name="Sakurai T."/>
            <person name="Umezawa T."/>
            <person name="Bhattacharyya M."/>
            <person name="Sandhu D."/>
            <person name="Valliyodan B."/>
            <person name="Lindquist E."/>
            <person name="Peto M."/>
            <person name="Grant D."/>
            <person name="Shu S."/>
            <person name="Goodstein D."/>
            <person name="Barry K."/>
            <person name="Futrell-Griggs M."/>
            <person name="Abernathy B."/>
            <person name="Du J."/>
            <person name="Tian Z."/>
            <person name="Zhu L."/>
            <person name="Gill N."/>
            <person name="Joshi T."/>
            <person name="Libault M."/>
            <person name="Sethuraman A."/>
            <person name="Zhang X."/>
            <person name="Shinozaki K."/>
            <person name="Nguyen H."/>
            <person name="Wing R."/>
            <person name="Cregan P."/>
            <person name="Specht J."/>
            <person name="Grimwood J."/>
            <person name="Rokhsar D."/>
            <person name="Stacey G."/>
            <person name="Shoemaker R."/>
            <person name="Jackson S."/>
        </authorList>
    </citation>
    <scope>NUCLEOTIDE SEQUENCE</scope>
    <source>
        <tissue evidence="1">Callus</tissue>
    </source>
</reference>
<organism evidence="2">
    <name type="scientific">Glycine max</name>
    <name type="common">Soybean</name>
    <name type="synonym">Glycine hispida</name>
    <dbReference type="NCBI Taxonomy" id="3847"/>
    <lineage>
        <taxon>Eukaryota</taxon>
        <taxon>Viridiplantae</taxon>
        <taxon>Streptophyta</taxon>
        <taxon>Embryophyta</taxon>
        <taxon>Tracheophyta</taxon>
        <taxon>Spermatophyta</taxon>
        <taxon>Magnoliopsida</taxon>
        <taxon>eudicotyledons</taxon>
        <taxon>Gunneridae</taxon>
        <taxon>Pentapetalae</taxon>
        <taxon>rosids</taxon>
        <taxon>fabids</taxon>
        <taxon>Fabales</taxon>
        <taxon>Fabaceae</taxon>
        <taxon>Papilionoideae</taxon>
        <taxon>50 kb inversion clade</taxon>
        <taxon>NPAAA clade</taxon>
        <taxon>indigoferoid/millettioid clade</taxon>
        <taxon>Phaseoleae</taxon>
        <taxon>Glycine</taxon>
        <taxon>Glycine subgen. Soja</taxon>
    </lineage>
</organism>
<dbReference type="HOGENOM" id="CLU_3145488_0_0_1"/>
<dbReference type="EMBL" id="CM000843">
    <property type="protein sequence ID" value="KRH36154.1"/>
    <property type="molecule type" value="Genomic_DNA"/>
</dbReference>
<protein>
    <submittedName>
        <fullName evidence="1 2">Uncharacterized protein</fullName>
    </submittedName>
</protein>
<dbReference type="AlphaFoldDB" id="K7LM05"/>
<dbReference type="InParanoid" id="K7LM05"/>
<evidence type="ECO:0000313" key="2">
    <source>
        <dbReference type="EnsemblPlants" id="KRH36154"/>
    </source>
</evidence>
<reference evidence="2" key="2">
    <citation type="submission" date="2018-02" db="UniProtKB">
        <authorList>
            <consortium name="EnsemblPlants"/>
        </authorList>
    </citation>
    <scope>IDENTIFICATION</scope>
    <source>
        <strain evidence="2">Williams 82</strain>
    </source>
</reference>
<dbReference type="SMR" id="K7LM05"/>
<sequence length="49" mass="5596">MWFISEELQSWLAENCVVNARIHHLEHQLLQNPSYMCSVASAGSAEDCF</sequence>
<dbReference type="PaxDb" id="3847-GLYMA10G43310.1"/>
<keyword evidence="3" id="KW-1185">Reference proteome</keyword>
<accession>K7LM05</accession>
<name>K7LM05_SOYBN</name>
<dbReference type="Gramene" id="KRH36154">
    <property type="protein sequence ID" value="KRH36154"/>
    <property type="gene ID" value="GLYMA_10G287000"/>
</dbReference>
<dbReference type="EnsemblPlants" id="KRH36154">
    <property type="protein sequence ID" value="KRH36154"/>
    <property type="gene ID" value="GLYMA_10G287000"/>
</dbReference>
<evidence type="ECO:0000313" key="1">
    <source>
        <dbReference type="EMBL" id="KRH36154.1"/>
    </source>
</evidence>
<dbReference type="Proteomes" id="UP000008827">
    <property type="component" value="Chromosome 10"/>
</dbReference>